<proteinExistence type="predicted"/>
<organism evidence="2 3">
    <name type="scientific">Nocardioides deserti</name>
    <dbReference type="NCBI Taxonomy" id="1588644"/>
    <lineage>
        <taxon>Bacteria</taxon>
        <taxon>Bacillati</taxon>
        <taxon>Actinomycetota</taxon>
        <taxon>Actinomycetes</taxon>
        <taxon>Propionibacteriales</taxon>
        <taxon>Nocardioidaceae</taxon>
        <taxon>Nocardioides</taxon>
    </lineage>
</organism>
<gene>
    <name evidence="2" type="ORF">H7344_10080</name>
</gene>
<name>A0ABR6U9L4_9ACTN</name>
<feature type="compositionally biased region" description="Low complexity" evidence="1">
    <location>
        <begin position="88"/>
        <end position="105"/>
    </location>
</feature>
<evidence type="ECO:0000256" key="1">
    <source>
        <dbReference type="SAM" id="MobiDB-lite"/>
    </source>
</evidence>
<feature type="region of interest" description="Disordered" evidence="1">
    <location>
        <begin position="87"/>
        <end position="106"/>
    </location>
</feature>
<evidence type="ECO:0000313" key="2">
    <source>
        <dbReference type="EMBL" id="MBC2960639.1"/>
    </source>
</evidence>
<dbReference type="Proteomes" id="UP000604001">
    <property type="component" value="Unassembled WGS sequence"/>
</dbReference>
<comment type="caution">
    <text evidence="2">The sequence shown here is derived from an EMBL/GenBank/DDBJ whole genome shotgun (WGS) entry which is preliminary data.</text>
</comment>
<evidence type="ECO:0000313" key="3">
    <source>
        <dbReference type="Proteomes" id="UP000604001"/>
    </source>
</evidence>
<sequence length="249" mass="25739">MGDIRRAIAVGVLALAPALGGCSTISDQLAGSEVDPTVTTSAASADSLLETVTWGELDGLVSVVVRNPTDRVLRRAEAVITLRDSRGTALASTPAPRTATTTSSRDGGCCTVRSLRPGGTYGLYVGTAGAGSEVADVEVTYRDVSWSSTPLPRVEALAVRIEEGPRGSVVLADITTEDDLSSAVVQAVVTEPDGSLAAVVSGTWTCFEAGDTRRIFMQLFRRVPVGSMVESVAVHPDGGAAEECTTQRG</sequence>
<reference evidence="2 3" key="1">
    <citation type="submission" date="2020-08" db="EMBL/GenBank/DDBJ databases">
        <title>novel species in genus Nocardioides.</title>
        <authorList>
            <person name="Zhang G."/>
        </authorList>
    </citation>
    <scope>NUCLEOTIDE SEQUENCE [LARGE SCALE GENOMIC DNA]</scope>
    <source>
        <strain evidence="2 3">SC8A-24</strain>
    </source>
</reference>
<keyword evidence="3" id="KW-1185">Reference proteome</keyword>
<protein>
    <submittedName>
        <fullName evidence="2">Uncharacterized protein</fullName>
    </submittedName>
</protein>
<dbReference type="RefSeq" id="WP_186345917.1">
    <property type="nucleotide sequence ID" value="NZ_BMMR01000007.1"/>
</dbReference>
<dbReference type="PROSITE" id="PS51257">
    <property type="entry name" value="PROKAR_LIPOPROTEIN"/>
    <property type="match status" value="1"/>
</dbReference>
<accession>A0ABR6U9L4</accession>
<dbReference type="EMBL" id="JACMYC010000005">
    <property type="protein sequence ID" value="MBC2960639.1"/>
    <property type="molecule type" value="Genomic_DNA"/>
</dbReference>